<name>A0A0N1I711_PAPMA</name>
<dbReference type="InterPro" id="IPR036875">
    <property type="entry name" value="Znf_CCHC_sf"/>
</dbReference>
<keyword evidence="5" id="KW-1185">Reference proteome</keyword>
<keyword evidence="1" id="KW-0479">Metal-binding</keyword>
<dbReference type="InterPro" id="IPR054722">
    <property type="entry name" value="PolX-like_BBD"/>
</dbReference>
<evidence type="ECO:0000313" key="4">
    <source>
        <dbReference type="EMBL" id="KPJ13060.1"/>
    </source>
</evidence>
<evidence type="ECO:0000259" key="3">
    <source>
        <dbReference type="PROSITE" id="PS50158"/>
    </source>
</evidence>
<dbReference type="GO" id="GO:0003676">
    <property type="term" value="F:nucleic acid binding"/>
    <property type="evidence" value="ECO:0007669"/>
    <property type="project" value="InterPro"/>
</dbReference>
<dbReference type="Proteomes" id="UP000053240">
    <property type="component" value="Unassembled WGS sequence"/>
</dbReference>
<accession>A0A0N1I711</accession>
<organism evidence="4 5">
    <name type="scientific">Papilio machaon</name>
    <name type="common">Old World swallowtail butterfly</name>
    <dbReference type="NCBI Taxonomy" id="76193"/>
    <lineage>
        <taxon>Eukaryota</taxon>
        <taxon>Metazoa</taxon>
        <taxon>Ecdysozoa</taxon>
        <taxon>Arthropoda</taxon>
        <taxon>Hexapoda</taxon>
        <taxon>Insecta</taxon>
        <taxon>Pterygota</taxon>
        <taxon>Neoptera</taxon>
        <taxon>Endopterygota</taxon>
        <taxon>Lepidoptera</taxon>
        <taxon>Glossata</taxon>
        <taxon>Ditrysia</taxon>
        <taxon>Papilionoidea</taxon>
        <taxon>Papilionidae</taxon>
        <taxon>Papilioninae</taxon>
        <taxon>Papilio</taxon>
    </lineage>
</organism>
<feature type="domain" description="CCHC-type" evidence="3">
    <location>
        <begin position="222"/>
        <end position="235"/>
    </location>
</feature>
<dbReference type="Pfam" id="PF22936">
    <property type="entry name" value="Pol_BBD"/>
    <property type="match status" value="1"/>
</dbReference>
<dbReference type="PANTHER" id="PTHR47481:SF14">
    <property type="entry name" value="RETROTRANSPOSON COPIA-LIKE N-TERMINAL DOMAIN-CONTAINING PROTEIN"/>
    <property type="match status" value="1"/>
</dbReference>
<dbReference type="InParanoid" id="A0A0N1I711"/>
<evidence type="ECO:0000313" key="5">
    <source>
        <dbReference type="Proteomes" id="UP000053240"/>
    </source>
</evidence>
<dbReference type="EMBL" id="KQ460651">
    <property type="protein sequence ID" value="KPJ13060.1"/>
    <property type="molecule type" value="Genomic_DNA"/>
</dbReference>
<dbReference type="GO" id="GO:0008270">
    <property type="term" value="F:zinc ion binding"/>
    <property type="evidence" value="ECO:0007669"/>
    <property type="project" value="UniProtKB-KW"/>
</dbReference>
<reference evidence="4 5" key="1">
    <citation type="journal article" date="2015" name="Nat. Commun.">
        <title>Outbred genome sequencing and CRISPR/Cas9 gene editing in butterflies.</title>
        <authorList>
            <person name="Li X."/>
            <person name="Fan D."/>
            <person name="Zhang W."/>
            <person name="Liu G."/>
            <person name="Zhang L."/>
            <person name="Zhao L."/>
            <person name="Fang X."/>
            <person name="Chen L."/>
            <person name="Dong Y."/>
            <person name="Chen Y."/>
            <person name="Ding Y."/>
            <person name="Zhao R."/>
            <person name="Feng M."/>
            <person name="Zhu Y."/>
            <person name="Feng Y."/>
            <person name="Jiang X."/>
            <person name="Zhu D."/>
            <person name="Xiang H."/>
            <person name="Feng X."/>
            <person name="Li S."/>
            <person name="Wang J."/>
            <person name="Zhang G."/>
            <person name="Kronforst M.R."/>
            <person name="Wang W."/>
        </authorList>
    </citation>
    <scope>NUCLEOTIDE SEQUENCE [LARGE SCALE GENOMIC DNA]</scope>
    <source>
        <strain evidence="4">Ya'a_city_454_Pm</strain>
        <tissue evidence="4">Whole body</tissue>
    </source>
</reference>
<dbReference type="SUPFAM" id="SSF57756">
    <property type="entry name" value="Retrovirus zinc finger-like domains"/>
    <property type="match status" value="1"/>
</dbReference>
<dbReference type="InterPro" id="IPR001878">
    <property type="entry name" value="Znf_CCHC"/>
</dbReference>
<evidence type="ECO:0000256" key="2">
    <source>
        <dbReference type="SAM" id="MobiDB-lite"/>
    </source>
</evidence>
<proteinExistence type="predicted"/>
<gene>
    <name evidence="4" type="ORF">RR48_05448</name>
</gene>
<dbReference type="PANTHER" id="PTHR47481">
    <property type="match status" value="1"/>
</dbReference>
<dbReference type="AlphaFoldDB" id="A0A0N1I711"/>
<keyword evidence="1" id="KW-0863">Zinc-finger</keyword>
<protein>
    <submittedName>
        <fullName evidence="4">Copia protein</fullName>
    </submittedName>
</protein>
<evidence type="ECO:0000256" key="1">
    <source>
        <dbReference type="PROSITE-ProRule" id="PRU00047"/>
    </source>
</evidence>
<dbReference type="PROSITE" id="PS50158">
    <property type="entry name" value="ZF_CCHC"/>
    <property type="match status" value="1"/>
</dbReference>
<dbReference type="STRING" id="76193.A0A0N1I711"/>
<sequence>MPTSLSCGAEQPAPQPGNGAGPISIERLRGSSNYVSWKFSMRMLLILENIWNCVESTSQSATTDTQRDQRALARICLSVEPALYQYVRDAKTASEAWNNLAKVFEDRGLYRRVLLLRQLHHIEYKNYSNMQEYINTVMTLVSQLADIGRSIEDGEVAEILLSGLPSEYDVLVSNLETACISTTSLSSELVRTRLLQEEMRKNGNEHTSSTDNAYFAKKKVICSFCGKSGHVRNRCFKLKKQKKDKAEREKTEKATIATDCAYSVTQTDFIVDSGCSSHMINNKNMFHNFNNKKSHVCIANNTYLDSEGSGKFIIPCSNIEIEAMLVPKLANQFTFR</sequence>
<dbReference type="Pfam" id="PF14223">
    <property type="entry name" value="Retrotran_gag_2"/>
    <property type="match status" value="1"/>
</dbReference>
<feature type="region of interest" description="Disordered" evidence="2">
    <location>
        <begin position="1"/>
        <end position="23"/>
    </location>
</feature>
<keyword evidence="1" id="KW-0862">Zinc</keyword>